<dbReference type="InterPro" id="IPR011992">
    <property type="entry name" value="EF-hand-dom_pair"/>
</dbReference>
<evidence type="ECO:0000313" key="4">
    <source>
        <dbReference type="Proteomes" id="UP001365542"/>
    </source>
</evidence>
<dbReference type="SMART" id="SM00027">
    <property type="entry name" value="EH"/>
    <property type="match status" value="1"/>
</dbReference>
<name>A0AAV9XTR9_9PEZI</name>
<proteinExistence type="predicted"/>
<accession>A0AAV9XTR9</accession>
<dbReference type="Pfam" id="PF12763">
    <property type="entry name" value="EH"/>
    <property type="match status" value="1"/>
</dbReference>
<feature type="compositionally biased region" description="Low complexity" evidence="1">
    <location>
        <begin position="43"/>
        <end position="57"/>
    </location>
</feature>
<feature type="compositionally biased region" description="Polar residues" evidence="1">
    <location>
        <begin position="78"/>
        <end position="87"/>
    </location>
</feature>
<organism evidence="3 4">
    <name type="scientific">Orbilia ellipsospora</name>
    <dbReference type="NCBI Taxonomy" id="2528407"/>
    <lineage>
        <taxon>Eukaryota</taxon>
        <taxon>Fungi</taxon>
        <taxon>Dikarya</taxon>
        <taxon>Ascomycota</taxon>
        <taxon>Pezizomycotina</taxon>
        <taxon>Orbiliomycetes</taxon>
        <taxon>Orbiliales</taxon>
        <taxon>Orbiliaceae</taxon>
        <taxon>Orbilia</taxon>
    </lineage>
</organism>
<feature type="compositionally biased region" description="Polar residues" evidence="1">
    <location>
        <begin position="58"/>
        <end position="70"/>
    </location>
</feature>
<feature type="region of interest" description="Disordered" evidence="1">
    <location>
        <begin position="121"/>
        <end position="140"/>
    </location>
</feature>
<dbReference type="PROSITE" id="PS50031">
    <property type="entry name" value="EH"/>
    <property type="match status" value="1"/>
</dbReference>
<feature type="region of interest" description="Disordered" evidence="1">
    <location>
        <begin position="153"/>
        <end position="187"/>
    </location>
</feature>
<evidence type="ECO:0000256" key="1">
    <source>
        <dbReference type="SAM" id="MobiDB-lite"/>
    </source>
</evidence>
<dbReference type="GO" id="GO:0016197">
    <property type="term" value="P:endosomal transport"/>
    <property type="evidence" value="ECO:0007669"/>
    <property type="project" value="TreeGrafter"/>
</dbReference>
<evidence type="ECO:0000313" key="3">
    <source>
        <dbReference type="EMBL" id="KAK6544604.1"/>
    </source>
</evidence>
<dbReference type="GO" id="GO:0005737">
    <property type="term" value="C:cytoplasm"/>
    <property type="evidence" value="ECO:0007669"/>
    <property type="project" value="TreeGrafter"/>
</dbReference>
<reference evidence="3 4" key="1">
    <citation type="submission" date="2019-10" db="EMBL/GenBank/DDBJ databases">
        <authorList>
            <person name="Palmer J.M."/>
        </authorList>
    </citation>
    <scope>NUCLEOTIDE SEQUENCE [LARGE SCALE GENOMIC DNA]</scope>
    <source>
        <strain evidence="3 4">TWF694</strain>
    </source>
</reference>
<dbReference type="EMBL" id="JAVHJO010000001">
    <property type="protein sequence ID" value="KAK6544604.1"/>
    <property type="molecule type" value="Genomic_DNA"/>
</dbReference>
<dbReference type="AlphaFoldDB" id="A0AAV9XTR9"/>
<dbReference type="GO" id="GO:0006897">
    <property type="term" value="P:endocytosis"/>
    <property type="evidence" value="ECO:0007669"/>
    <property type="project" value="TreeGrafter"/>
</dbReference>
<feature type="region of interest" description="Disordered" evidence="1">
    <location>
        <begin position="18"/>
        <end position="90"/>
    </location>
</feature>
<feature type="compositionally biased region" description="Polar residues" evidence="1">
    <location>
        <begin position="167"/>
        <end position="184"/>
    </location>
</feature>
<gene>
    <name evidence="3" type="ORF">TWF694_001293</name>
</gene>
<dbReference type="InterPro" id="IPR000261">
    <property type="entry name" value="EH_dom"/>
</dbReference>
<dbReference type="Proteomes" id="UP001365542">
    <property type="component" value="Unassembled WGS sequence"/>
</dbReference>
<feature type="domain" description="EH" evidence="2">
    <location>
        <begin position="202"/>
        <end position="272"/>
    </location>
</feature>
<keyword evidence="4" id="KW-1185">Reference proteome</keyword>
<protein>
    <recommendedName>
        <fullName evidence="2">EH domain-containing protein</fullName>
    </recommendedName>
</protein>
<dbReference type="GO" id="GO:0005886">
    <property type="term" value="C:plasma membrane"/>
    <property type="evidence" value="ECO:0007669"/>
    <property type="project" value="TreeGrafter"/>
</dbReference>
<evidence type="ECO:0000259" key="2">
    <source>
        <dbReference type="PROSITE" id="PS50031"/>
    </source>
</evidence>
<sequence length="606" mass="67224">MPENVDLNDFYRYASRIETASPQYRPPVSPSEGSPRNLGFENSFQSFSISETSASTSPPVSIFTQETSTIESRRLSTRSEANHSNPYRSLGHVETSTSVQFPGQSNATGQRNSTAVENLWLGSPSSERPKQQETTPVEKTGSVVSRLFKRRPVVSPGTLNPQPPTPIVSSSPSLTNAPISSPTDVGQRGAIVTGKPFKWELKYDLYLPMFKEFSGDLGVFPGEKAREVFGRSNLESSTLGMIWKYADDGNKGFLVELEFMVAMHLIRACLDGLKDKVFNTTDVQGLKTQLEQYTQSRIAQNKGIQALGLSKPKYDRARYEFECFDNLFPKAEEELEIIKKPKGFPPIQPEHRNRGGPLGLSALLGEDVPRNSLIVADFDDNDIDDDEDLVIHRIKYSRDQFFALLQQKKFGEAFQELNGSSLQTNFPYRFILMRAMIDNIAFGEIGTISSDIVLNGLAYSASEGVLANLLVYFNRALQNYCYGSGPSAINDCKRGLKLAKTAGITEKDRLETWAKSDLADLATLISLNSNARADAQYYQNIIQTDHESHSSIRRIKQDLQHMAKAHEPIGPSLLTYTPVPVAASGSPVSQYNGPPVRDVNLFEGFD</sequence>
<dbReference type="SUPFAM" id="SSF47473">
    <property type="entry name" value="EF-hand"/>
    <property type="match status" value="1"/>
</dbReference>
<dbReference type="Gene3D" id="1.10.238.10">
    <property type="entry name" value="EF-hand"/>
    <property type="match status" value="1"/>
</dbReference>
<comment type="caution">
    <text evidence="3">The sequence shown here is derived from an EMBL/GenBank/DDBJ whole genome shotgun (WGS) entry which is preliminary data.</text>
</comment>
<dbReference type="PANTHER" id="PTHR11216">
    <property type="entry name" value="EH DOMAIN"/>
    <property type="match status" value="1"/>
</dbReference>
<dbReference type="PANTHER" id="PTHR11216:SF170">
    <property type="entry name" value="DYNAMIN ASSOCIATED PROTEIN 160, ISOFORM D"/>
    <property type="match status" value="1"/>
</dbReference>